<accession>A0A6A5FM91</accession>
<dbReference type="AlphaFoldDB" id="A0A6A5FM91"/>
<name>A0A6A5FM91_PERFL</name>
<dbReference type="EMBL" id="VHII01000004">
    <property type="protein sequence ID" value="KAF1392204.1"/>
    <property type="molecule type" value="Genomic_DNA"/>
</dbReference>
<sequence>MLSLFGTFLPGKVGQLSTSGVKTSPISFSSYDLTRLPRSSDFEGRAISLQEHLFIIPSAVYEDVFQEMNPVLHSLTEM</sequence>
<reference evidence="1 2" key="1">
    <citation type="submission" date="2019-06" db="EMBL/GenBank/DDBJ databases">
        <title>A chromosome-scale genome assembly of the European perch, Perca fluviatilis.</title>
        <authorList>
            <person name="Roques C."/>
            <person name="Zahm M."/>
            <person name="Cabau C."/>
            <person name="Klopp C."/>
            <person name="Bouchez O."/>
            <person name="Donnadieu C."/>
            <person name="Kuhl H."/>
            <person name="Gislard M."/>
            <person name="Guendouz S."/>
            <person name="Journot L."/>
            <person name="Haffray P."/>
            <person name="Bestin A."/>
            <person name="Morvezen R."/>
            <person name="Feron R."/>
            <person name="Wen M."/>
            <person name="Jouanno E."/>
            <person name="Herpin A."/>
            <person name="Schartl M."/>
            <person name="Postlethwait J."/>
            <person name="Schaerlinger B."/>
            <person name="Chardard D."/>
            <person name="Lecocq T."/>
            <person name="Poncet C."/>
            <person name="Jaffrelo L."/>
            <person name="Lampietro C."/>
            <person name="Guiguen Y."/>
        </authorList>
    </citation>
    <scope>NUCLEOTIDE SEQUENCE [LARGE SCALE GENOMIC DNA]</scope>
    <source>
        <tissue evidence="1">Blood</tissue>
    </source>
</reference>
<dbReference type="Proteomes" id="UP000465112">
    <property type="component" value="Chromosome 4"/>
</dbReference>
<comment type="caution">
    <text evidence="1">The sequence shown here is derived from an EMBL/GenBank/DDBJ whole genome shotgun (WGS) entry which is preliminary data.</text>
</comment>
<protein>
    <submittedName>
        <fullName evidence="1">Uncharacterized protein</fullName>
    </submittedName>
</protein>
<evidence type="ECO:0000313" key="2">
    <source>
        <dbReference type="Proteomes" id="UP000465112"/>
    </source>
</evidence>
<gene>
    <name evidence="1" type="ORF">PFLUV_G00050160</name>
</gene>
<proteinExistence type="predicted"/>
<organism evidence="1 2">
    <name type="scientific">Perca fluviatilis</name>
    <name type="common">European perch</name>
    <dbReference type="NCBI Taxonomy" id="8168"/>
    <lineage>
        <taxon>Eukaryota</taxon>
        <taxon>Metazoa</taxon>
        <taxon>Chordata</taxon>
        <taxon>Craniata</taxon>
        <taxon>Vertebrata</taxon>
        <taxon>Euteleostomi</taxon>
        <taxon>Actinopterygii</taxon>
        <taxon>Neopterygii</taxon>
        <taxon>Teleostei</taxon>
        <taxon>Neoteleostei</taxon>
        <taxon>Acanthomorphata</taxon>
        <taxon>Eupercaria</taxon>
        <taxon>Perciformes</taxon>
        <taxon>Percoidei</taxon>
        <taxon>Percidae</taxon>
        <taxon>Percinae</taxon>
        <taxon>Perca</taxon>
    </lineage>
</organism>
<evidence type="ECO:0000313" key="1">
    <source>
        <dbReference type="EMBL" id="KAF1392204.1"/>
    </source>
</evidence>
<keyword evidence="2" id="KW-1185">Reference proteome</keyword>